<sequence length="395" mass="43330">MSKIFMAKAGIIAASFLLFGAATWAADGDDRGRIEALVNETIEPLLAEHRIPGMAVALSLDGRRYYFNYGVADREAGVKVTEDTLFEIGSVSKTFTATLASYAQAVGALSFSDPASRYLPALAGSRFDEISLLELGTYTAGGLPLQFPEQVQSEEDMLDYYRHWRPDHAAGSHRLYSNPSIGLFGYLAARSLDEPFEELMEKQLFPRLGLSHSYLRVPAAQQPHYAWGYSKEDKPVRVNPGMLDAEAYGVKTSAADLLTFAEANMDDAAPDENLRQAMADTRAGYFRVGDMTQGLGWESYDYPVTLERLLAGNSTPMILEANEAVRLSPPLPPRKAAWFNKTGSTNGFGAYVAFVPSQRLGIVMLANRNYPNPERVQAAHRILTALAAEPGRWPG</sequence>
<dbReference type="PANTHER" id="PTHR46825">
    <property type="entry name" value="D-ALANYL-D-ALANINE-CARBOXYPEPTIDASE/ENDOPEPTIDASE AMPH"/>
    <property type="match status" value="1"/>
</dbReference>
<gene>
    <name evidence="9" type="ORF">C7H85_02570</name>
</gene>
<accession>A0A2P7RBW5</accession>
<dbReference type="OrthoDB" id="5377431at2"/>
<dbReference type="InterPro" id="IPR001586">
    <property type="entry name" value="Beta-lactam_class-C_AS"/>
</dbReference>
<dbReference type="AlphaFoldDB" id="A0A2P7RBW5"/>
<dbReference type="EMBL" id="PXYG01000001">
    <property type="protein sequence ID" value="PSJ47726.1"/>
    <property type="molecule type" value="Genomic_DNA"/>
</dbReference>
<dbReference type="PROSITE" id="PS00336">
    <property type="entry name" value="BETA_LACTAMASE_C"/>
    <property type="match status" value="1"/>
</dbReference>
<evidence type="ECO:0000256" key="7">
    <source>
        <dbReference type="SAM" id="SignalP"/>
    </source>
</evidence>
<proteinExistence type="inferred from homology"/>
<comment type="catalytic activity">
    <reaction evidence="1 6">
        <text>a beta-lactam + H2O = a substituted beta-amino acid</text>
        <dbReference type="Rhea" id="RHEA:20401"/>
        <dbReference type="ChEBI" id="CHEBI:15377"/>
        <dbReference type="ChEBI" id="CHEBI:35627"/>
        <dbReference type="ChEBI" id="CHEBI:140347"/>
        <dbReference type="EC" id="3.5.2.6"/>
    </reaction>
</comment>
<keyword evidence="10" id="KW-1185">Reference proteome</keyword>
<keyword evidence="4 6" id="KW-0378">Hydrolase</keyword>
<dbReference type="NCBIfam" id="NF033085">
    <property type="entry name" value="bla_class_C"/>
    <property type="match status" value="1"/>
</dbReference>
<dbReference type="InterPro" id="IPR001466">
    <property type="entry name" value="Beta-lactam-related"/>
</dbReference>
<dbReference type="GO" id="GO:0017001">
    <property type="term" value="P:antibiotic catabolic process"/>
    <property type="evidence" value="ECO:0007669"/>
    <property type="project" value="InterPro"/>
</dbReference>
<evidence type="ECO:0000313" key="9">
    <source>
        <dbReference type="EMBL" id="PSJ47726.1"/>
    </source>
</evidence>
<evidence type="ECO:0000256" key="5">
    <source>
        <dbReference type="ARBA" id="ARBA00023251"/>
    </source>
</evidence>
<name>A0A2P7RBW5_9GAMM</name>
<evidence type="ECO:0000313" key="10">
    <source>
        <dbReference type="Proteomes" id="UP000240243"/>
    </source>
</evidence>
<dbReference type="InterPro" id="IPR050491">
    <property type="entry name" value="AmpC-like"/>
</dbReference>
<dbReference type="GO" id="GO:0030288">
    <property type="term" value="C:outer membrane-bounded periplasmic space"/>
    <property type="evidence" value="ECO:0007669"/>
    <property type="project" value="InterPro"/>
</dbReference>
<feature type="domain" description="Beta-lactamase-related" evidence="8">
    <location>
        <begin position="39"/>
        <end position="385"/>
    </location>
</feature>
<dbReference type="Pfam" id="PF00144">
    <property type="entry name" value="Beta-lactamase"/>
    <property type="match status" value="1"/>
</dbReference>
<evidence type="ECO:0000256" key="2">
    <source>
        <dbReference type="ARBA" id="ARBA00007840"/>
    </source>
</evidence>
<comment type="caution">
    <text evidence="9">The sequence shown here is derived from an EMBL/GenBank/DDBJ whole genome shotgun (WGS) entry which is preliminary data.</text>
</comment>
<evidence type="ECO:0000256" key="6">
    <source>
        <dbReference type="RuleBase" id="RU361140"/>
    </source>
</evidence>
<dbReference type="Gene3D" id="3.40.710.10">
    <property type="entry name" value="DD-peptidase/beta-lactamase superfamily"/>
    <property type="match status" value="1"/>
</dbReference>
<feature type="signal peptide" evidence="7">
    <location>
        <begin position="1"/>
        <end position="25"/>
    </location>
</feature>
<feature type="chain" id="PRO_5015169013" description="Beta-lactamase" evidence="7">
    <location>
        <begin position="26"/>
        <end position="395"/>
    </location>
</feature>
<dbReference type="GO" id="GO:0008800">
    <property type="term" value="F:beta-lactamase activity"/>
    <property type="evidence" value="ECO:0007669"/>
    <property type="project" value="UniProtKB-UniRule"/>
</dbReference>
<dbReference type="RefSeq" id="WP_106728139.1">
    <property type="nucleotide sequence ID" value="NZ_PXYG01000001.1"/>
</dbReference>
<dbReference type="InterPro" id="IPR058136">
    <property type="entry name" value="AmpC"/>
</dbReference>
<keyword evidence="5 6" id="KW-0046">Antibiotic resistance</keyword>
<evidence type="ECO:0000259" key="8">
    <source>
        <dbReference type="Pfam" id="PF00144"/>
    </source>
</evidence>
<keyword evidence="7" id="KW-0732">Signal</keyword>
<evidence type="ECO:0000256" key="4">
    <source>
        <dbReference type="ARBA" id="ARBA00022801"/>
    </source>
</evidence>
<organism evidence="9 10">
    <name type="scientific">Zobellella endophytica</name>
    <dbReference type="NCBI Taxonomy" id="2116700"/>
    <lineage>
        <taxon>Bacteria</taxon>
        <taxon>Pseudomonadati</taxon>
        <taxon>Pseudomonadota</taxon>
        <taxon>Gammaproteobacteria</taxon>
        <taxon>Aeromonadales</taxon>
        <taxon>Aeromonadaceae</taxon>
        <taxon>Zobellella</taxon>
    </lineage>
</organism>
<dbReference type="PANTHER" id="PTHR46825:SF8">
    <property type="entry name" value="BETA-LACTAMASE-RELATED"/>
    <property type="match status" value="1"/>
</dbReference>
<dbReference type="SUPFAM" id="SSF56601">
    <property type="entry name" value="beta-lactamase/transpeptidase-like"/>
    <property type="match status" value="1"/>
</dbReference>
<reference evidence="9 10" key="1">
    <citation type="submission" date="2018-03" db="EMBL/GenBank/DDBJ databases">
        <title>The draft genome of Zobellella sp. 59N8.</title>
        <authorList>
            <person name="Liu L."/>
            <person name="Li L."/>
            <person name="Zhang X."/>
            <person name="Liang L."/>
            <person name="Wang T."/>
        </authorList>
    </citation>
    <scope>NUCLEOTIDE SEQUENCE [LARGE SCALE GENOMIC DNA]</scope>
    <source>
        <strain evidence="9 10">59N8</strain>
    </source>
</reference>
<evidence type="ECO:0000256" key="3">
    <source>
        <dbReference type="ARBA" id="ARBA00012865"/>
    </source>
</evidence>
<dbReference type="GO" id="GO:0046677">
    <property type="term" value="P:response to antibiotic"/>
    <property type="evidence" value="ECO:0007669"/>
    <property type="project" value="UniProtKB-UniRule"/>
</dbReference>
<comment type="similarity">
    <text evidence="2 6">Belongs to the class-C beta-lactamase family.</text>
</comment>
<dbReference type="InterPro" id="IPR012338">
    <property type="entry name" value="Beta-lactam/transpept-like"/>
</dbReference>
<evidence type="ECO:0000256" key="1">
    <source>
        <dbReference type="ARBA" id="ARBA00001526"/>
    </source>
</evidence>
<protein>
    <recommendedName>
        <fullName evidence="3 6">Beta-lactamase</fullName>
        <ecNumber evidence="3 6">3.5.2.6</ecNumber>
    </recommendedName>
</protein>
<dbReference type="EC" id="3.5.2.6" evidence="3 6"/>
<dbReference type="Proteomes" id="UP000240243">
    <property type="component" value="Unassembled WGS sequence"/>
</dbReference>